<dbReference type="PANTHER" id="PTHR11933">
    <property type="entry name" value="TRNA 5-METHYLAMINOMETHYL-2-THIOURIDYLATE -METHYLTRANSFERASE"/>
    <property type="match status" value="1"/>
</dbReference>
<dbReference type="FunFam" id="2.30.30.280:FF:000001">
    <property type="entry name" value="tRNA-specific 2-thiouridylase MnmA"/>
    <property type="match status" value="1"/>
</dbReference>
<comment type="similarity">
    <text evidence="11">Belongs to the MnmA/TRMU family.</text>
</comment>
<evidence type="ECO:0000256" key="11">
    <source>
        <dbReference type="HAMAP-Rule" id="MF_00144"/>
    </source>
</evidence>
<dbReference type="STRING" id="1399797.GCA_000518285_00461"/>
<dbReference type="HAMAP" id="MF_00144">
    <property type="entry name" value="tRNA_thiouridyl_MnmA"/>
    <property type="match status" value="1"/>
</dbReference>
<evidence type="ECO:0000313" key="14">
    <source>
        <dbReference type="EMBL" id="PPE05215.1"/>
    </source>
</evidence>
<dbReference type="RefSeq" id="WP_028126484.1">
    <property type="nucleotide sequence ID" value="NZ_PHNE01000004.1"/>
</dbReference>
<keyword evidence="8" id="KW-1015">Disulfide bond</keyword>
<name>A0A2S5RDL6_9MOLU</name>
<evidence type="ECO:0000256" key="5">
    <source>
        <dbReference type="ARBA" id="ARBA00022741"/>
    </source>
</evidence>
<evidence type="ECO:0000256" key="3">
    <source>
        <dbReference type="ARBA" id="ARBA00022679"/>
    </source>
</evidence>
<keyword evidence="1 11" id="KW-0963">Cytoplasm</keyword>
<comment type="function">
    <text evidence="10 11">Catalyzes the 2-thiolation of uridine at the wobble position (U34) of tRNA, leading to the formation of s(2)U34.</text>
</comment>
<dbReference type="Pfam" id="PF20259">
    <property type="entry name" value="tRNA_Me_trans_M"/>
    <property type="match status" value="1"/>
</dbReference>
<dbReference type="Pfam" id="PF03054">
    <property type="entry name" value="tRNA_Me_trans"/>
    <property type="match status" value="1"/>
</dbReference>
<accession>A0A2S5RDL6</accession>
<sequence length="380" mass="43278">MKKEKVIVGLSGGVDSSVAALLLQEQGYEVEALFMRNWDSMANNDVLGNDQQIDATCPQELDYLDAQQVAAKLGIKLHRVDFIKEYWDHVFQYFIEEYQKGRTPNPDILCNKYIKFDKFLNYALTELKADKIAMGHYAGVQFNAQTKQFEMIRALDQNKDQTYFLAQLSQAQLSKVLFPLQSLKKAEIRKIAADHNLVTANKKDSTGICFIGEREFTKFLQNYIPNQPGEIVDIHTNQVVGHHIGVMYYTIGQRKGLNLGGMAEPYYVANKDIDKKIIYVAKARDESFLLSNKAIVNEINWTLDLTQYVDDLHDFWCTAKFRYRQADSPVHLIKLKDGSYQVSYAQPVKAVTEGQQAVFYLGNICLGGGIIDKVSKEQLQ</sequence>
<dbReference type="Gene3D" id="2.30.30.280">
    <property type="entry name" value="Adenine nucleotide alpha hydrolases-like domains"/>
    <property type="match status" value="1"/>
</dbReference>
<comment type="catalytic activity">
    <reaction evidence="9 11">
        <text>S-sulfanyl-L-cysteinyl-[protein] + uridine(34) in tRNA + AH2 + ATP = 2-thiouridine(34) in tRNA + L-cysteinyl-[protein] + A + AMP + diphosphate + H(+)</text>
        <dbReference type="Rhea" id="RHEA:47032"/>
        <dbReference type="Rhea" id="RHEA-COMP:10131"/>
        <dbReference type="Rhea" id="RHEA-COMP:11726"/>
        <dbReference type="Rhea" id="RHEA-COMP:11727"/>
        <dbReference type="Rhea" id="RHEA-COMP:11728"/>
        <dbReference type="ChEBI" id="CHEBI:13193"/>
        <dbReference type="ChEBI" id="CHEBI:15378"/>
        <dbReference type="ChEBI" id="CHEBI:17499"/>
        <dbReference type="ChEBI" id="CHEBI:29950"/>
        <dbReference type="ChEBI" id="CHEBI:30616"/>
        <dbReference type="ChEBI" id="CHEBI:33019"/>
        <dbReference type="ChEBI" id="CHEBI:61963"/>
        <dbReference type="ChEBI" id="CHEBI:65315"/>
        <dbReference type="ChEBI" id="CHEBI:87170"/>
        <dbReference type="ChEBI" id="CHEBI:456215"/>
        <dbReference type="EC" id="2.8.1.13"/>
    </reaction>
</comment>
<dbReference type="Gene3D" id="3.40.50.620">
    <property type="entry name" value="HUPs"/>
    <property type="match status" value="1"/>
</dbReference>
<protein>
    <recommendedName>
        <fullName evidence="11">tRNA-specific 2-thiouridylase MnmA</fullName>
        <ecNumber evidence="11">2.8.1.13</ecNumber>
    </recommendedName>
</protein>
<keyword evidence="6 11" id="KW-0067">ATP-binding</keyword>
<dbReference type="GO" id="GO:0000049">
    <property type="term" value="F:tRNA binding"/>
    <property type="evidence" value="ECO:0007669"/>
    <property type="project" value="UniProtKB-KW"/>
</dbReference>
<evidence type="ECO:0000256" key="6">
    <source>
        <dbReference type="ARBA" id="ARBA00022840"/>
    </source>
</evidence>
<dbReference type="InterPro" id="IPR023382">
    <property type="entry name" value="MnmA-like_central_sf"/>
</dbReference>
<dbReference type="CDD" id="cd01998">
    <property type="entry name" value="MnmA_TRMU-like"/>
    <property type="match status" value="1"/>
</dbReference>
<dbReference type="FunFam" id="3.40.50.620:FF:000115">
    <property type="entry name" value="tRNA-specific 2-thiouridylase MnmA"/>
    <property type="match status" value="1"/>
</dbReference>
<feature type="domain" description="tRNA-specific 2-thiouridylase MnmA-like central" evidence="13">
    <location>
        <begin position="218"/>
        <end position="282"/>
    </location>
</feature>
<feature type="site" description="Interaction with tRNA" evidence="11">
    <location>
        <position position="355"/>
    </location>
</feature>
<organism evidence="14 15">
    <name type="scientific">Williamsoniiplasma lucivorax</name>
    <dbReference type="NCBI Taxonomy" id="209274"/>
    <lineage>
        <taxon>Bacteria</taxon>
        <taxon>Bacillati</taxon>
        <taxon>Mycoplasmatota</taxon>
        <taxon>Mollicutes</taxon>
        <taxon>Entomoplasmatales</taxon>
        <taxon>Williamsoniiplasma</taxon>
    </lineage>
</organism>
<proteinExistence type="inferred from homology"/>
<comment type="subcellular location">
    <subcellularLocation>
        <location evidence="11">Cytoplasm</location>
    </subcellularLocation>
</comment>
<evidence type="ECO:0000259" key="12">
    <source>
        <dbReference type="Pfam" id="PF20258"/>
    </source>
</evidence>
<evidence type="ECO:0000256" key="7">
    <source>
        <dbReference type="ARBA" id="ARBA00022884"/>
    </source>
</evidence>
<evidence type="ECO:0000256" key="8">
    <source>
        <dbReference type="ARBA" id="ARBA00023157"/>
    </source>
</evidence>
<dbReference type="GO" id="GO:0005524">
    <property type="term" value="F:ATP binding"/>
    <property type="evidence" value="ECO:0007669"/>
    <property type="project" value="UniProtKB-KW"/>
</dbReference>
<dbReference type="AlphaFoldDB" id="A0A2S5RDL6"/>
<dbReference type="NCBIfam" id="NF001138">
    <property type="entry name" value="PRK00143.1"/>
    <property type="match status" value="1"/>
</dbReference>
<feature type="binding site" evidence="11">
    <location>
        <position position="135"/>
    </location>
    <ligand>
        <name>ATP</name>
        <dbReference type="ChEBI" id="CHEBI:30616"/>
    </ligand>
</feature>
<dbReference type="FunFam" id="2.40.30.10:FF:000023">
    <property type="entry name" value="tRNA-specific 2-thiouridylase MnmA"/>
    <property type="match status" value="1"/>
</dbReference>
<reference evidence="14 15" key="1">
    <citation type="submission" date="2017-11" db="EMBL/GenBank/DDBJ databases">
        <title>Genome sequence of Entomoplasma lucivorax PIPN-2 (ATCC 49196).</title>
        <authorList>
            <person name="Lo W.-S."/>
            <person name="Gasparich G.E."/>
            <person name="Kuo C.-H."/>
        </authorList>
    </citation>
    <scope>NUCLEOTIDE SEQUENCE [LARGE SCALE GENOMIC DNA]</scope>
    <source>
        <strain evidence="14 15">PIPN-2</strain>
    </source>
</reference>
<evidence type="ECO:0000259" key="13">
    <source>
        <dbReference type="Pfam" id="PF20259"/>
    </source>
</evidence>
<feature type="site" description="Interaction with tRNA" evidence="11">
    <location>
        <position position="136"/>
    </location>
</feature>
<dbReference type="GO" id="GO:0103016">
    <property type="term" value="F:tRNA-uridine 2-sulfurtransferase activity"/>
    <property type="evidence" value="ECO:0007669"/>
    <property type="project" value="UniProtKB-EC"/>
</dbReference>
<dbReference type="EC" id="2.8.1.13" evidence="11"/>
<comment type="caution">
    <text evidence="14">The sequence shown here is derived from an EMBL/GenBank/DDBJ whole genome shotgun (WGS) entry which is preliminary data.</text>
</comment>
<dbReference type="InterPro" id="IPR014729">
    <property type="entry name" value="Rossmann-like_a/b/a_fold"/>
</dbReference>
<feature type="active site" description="Nucleophile" evidence="11">
    <location>
        <position position="110"/>
    </location>
</feature>
<comment type="caution">
    <text evidence="11">Lacks conserved residue(s) required for the propagation of feature annotation.</text>
</comment>
<feature type="domain" description="tRNA-specific 2-thiouridylase MnmA-like C-terminal" evidence="12">
    <location>
        <begin position="293"/>
        <end position="371"/>
    </location>
</feature>
<keyword evidence="5 11" id="KW-0547">Nucleotide-binding</keyword>
<dbReference type="PANTHER" id="PTHR11933:SF5">
    <property type="entry name" value="MITOCHONDRIAL TRNA-SPECIFIC 2-THIOURIDYLASE 1"/>
    <property type="match status" value="1"/>
</dbReference>
<evidence type="ECO:0000313" key="15">
    <source>
        <dbReference type="Proteomes" id="UP000237865"/>
    </source>
</evidence>
<evidence type="ECO:0000256" key="1">
    <source>
        <dbReference type="ARBA" id="ARBA00022490"/>
    </source>
</evidence>
<feature type="active site" description="Cysteine persulfide intermediate" evidence="11">
    <location>
        <position position="209"/>
    </location>
</feature>
<keyword evidence="3 11" id="KW-0808">Transferase</keyword>
<dbReference type="InterPro" id="IPR046885">
    <property type="entry name" value="MnmA-like_C"/>
</dbReference>
<feature type="binding site" evidence="11">
    <location>
        <position position="35"/>
    </location>
    <ligand>
        <name>ATP</name>
        <dbReference type="ChEBI" id="CHEBI:30616"/>
    </ligand>
</feature>
<dbReference type="InterPro" id="IPR046884">
    <property type="entry name" value="MnmA-like_central"/>
</dbReference>
<feature type="binding site" evidence="11">
    <location>
        <begin position="9"/>
        <end position="16"/>
    </location>
    <ligand>
        <name>ATP</name>
        <dbReference type="ChEBI" id="CHEBI:30616"/>
    </ligand>
</feature>
<feature type="region of interest" description="Interaction with tRNA" evidence="11">
    <location>
        <begin position="159"/>
        <end position="161"/>
    </location>
</feature>
<dbReference type="NCBIfam" id="TIGR00420">
    <property type="entry name" value="trmU"/>
    <property type="match status" value="1"/>
</dbReference>
<dbReference type="Proteomes" id="UP000237865">
    <property type="component" value="Unassembled WGS sequence"/>
</dbReference>
<feature type="region of interest" description="Interaction with tRNA" evidence="11">
    <location>
        <begin position="322"/>
        <end position="323"/>
    </location>
</feature>
<gene>
    <name evidence="11 14" type="primary">mnmA</name>
    <name evidence="14" type="ORF">ELUCI_v1c07510</name>
</gene>
<keyword evidence="2 11" id="KW-0820">tRNA-binding</keyword>
<keyword evidence="15" id="KW-1185">Reference proteome</keyword>
<evidence type="ECO:0000256" key="2">
    <source>
        <dbReference type="ARBA" id="ARBA00022555"/>
    </source>
</evidence>
<keyword evidence="4 11" id="KW-0819">tRNA processing</keyword>
<dbReference type="EMBL" id="PHNE01000004">
    <property type="protein sequence ID" value="PPE05215.1"/>
    <property type="molecule type" value="Genomic_DNA"/>
</dbReference>
<evidence type="ECO:0000256" key="10">
    <source>
        <dbReference type="ARBA" id="ARBA00056575"/>
    </source>
</evidence>
<evidence type="ECO:0000256" key="9">
    <source>
        <dbReference type="ARBA" id="ARBA00051542"/>
    </source>
</evidence>
<feature type="region of interest" description="Interaction with target base in tRNA" evidence="11">
    <location>
        <begin position="105"/>
        <end position="107"/>
    </location>
</feature>
<dbReference type="InterPro" id="IPR004506">
    <property type="entry name" value="MnmA-like"/>
</dbReference>
<dbReference type="GO" id="GO:0005737">
    <property type="term" value="C:cytoplasm"/>
    <property type="evidence" value="ECO:0007669"/>
    <property type="project" value="UniProtKB-SubCell"/>
</dbReference>
<dbReference type="Pfam" id="PF20258">
    <property type="entry name" value="tRNA_Me_trans_C"/>
    <property type="match status" value="1"/>
</dbReference>
<evidence type="ECO:0000256" key="4">
    <source>
        <dbReference type="ARBA" id="ARBA00022694"/>
    </source>
</evidence>
<dbReference type="SUPFAM" id="SSF52402">
    <property type="entry name" value="Adenine nucleotide alpha hydrolases-like"/>
    <property type="match status" value="1"/>
</dbReference>
<keyword evidence="7 11" id="KW-0694">RNA-binding</keyword>
<dbReference type="Gene3D" id="2.40.30.10">
    <property type="entry name" value="Translation factors"/>
    <property type="match status" value="1"/>
</dbReference>
<dbReference type="GO" id="GO:0002143">
    <property type="term" value="P:tRNA wobble position uridine thiolation"/>
    <property type="evidence" value="ECO:0007669"/>
    <property type="project" value="TreeGrafter"/>
</dbReference>